<dbReference type="GO" id="GO:0006313">
    <property type="term" value="P:DNA transposition"/>
    <property type="evidence" value="ECO:0007669"/>
    <property type="project" value="InterPro"/>
</dbReference>
<dbReference type="GO" id="GO:0003677">
    <property type="term" value="F:DNA binding"/>
    <property type="evidence" value="ECO:0007669"/>
    <property type="project" value="UniProtKB-KW"/>
</dbReference>
<accession>A0A1F2P2P6</accession>
<keyword evidence="8" id="KW-1185">Reference proteome</keyword>
<dbReference type="GO" id="GO:0004803">
    <property type="term" value="F:transposase activity"/>
    <property type="evidence" value="ECO:0007669"/>
    <property type="project" value="InterPro"/>
</dbReference>
<evidence type="ECO:0000256" key="2">
    <source>
        <dbReference type="ARBA" id="ARBA00022578"/>
    </source>
</evidence>
<dbReference type="Pfam" id="PF01609">
    <property type="entry name" value="DDE_Tnp_1"/>
    <property type="match status" value="1"/>
</dbReference>
<evidence type="ECO:0000259" key="6">
    <source>
        <dbReference type="Pfam" id="PF01609"/>
    </source>
</evidence>
<keyword evidence="5" id="KW-0812">Transmembrane</keyword>
<proteinExistence type="inferred from homology"/>
<feature type="domain" description="Transposase IS4-like" evidence="6">
    <location>
        <begin position="120"/>
        <end position="226"/>
    </location>
</feature>
<protein>
    <submittedName>
        <fullName evidence="7">Transposase family protein</fullName>
    </submittedName>
</protein>
<comment type="similarity">
    <text evidence="1">Belongs to the transposase 11 family.</text>
</comment>
<organism evidence="7 8">
    <name type="scientific">Candidatus Syntropharchaeum butanivorans</name>
    <dbReference type="NCBI Taxonomy" id="1839936"/>
    <lineage>
        <taxon>Archaea</taxon>
        <taxon>Methanobacteriati</taxon>
        <taxon>Methanobacteriota</taxon>
        <taxon>Stenosarchaea group</taxon>
        <taxon>Methanomicrobia</taxon>
        <taxon>Methanosarcinales</taxon>
        <taxon>ANME-2 cluster</taxon>
        <taxon>Candidatus Syntropharchaeum</taxon>
    </lineage>
</organism>
<keyword evidence="5" id="KW-0472">Membrane</keyword>
<evidence type="ECO:0000313" key="7">
    <source>
        <dbReference type="EMBL" id="OFV65507.1"/>
    </source>
</evidence>
<comment type="caution">
    <text evidence="7">The sequence shown here is derived from an EMBL/GenBank/DDBJ whole genome shotgun (WGS) entry which is preliminary data.</text>
</comment>
<dbReference type="InterPro" id="IPR002559">
    <property type="entry name" value="Transposase_11"/>
</dbReference>
<reference evidence="7" key="1">
    <citation type="submission" date="2016-05" db="EMBL/GenBank/DDBJ databases">
        <title>Microbial consortia oxidize butane by reversing methanogenesis.</title>
        <authorList>
            <person name="Laso-Perez R."/>
            <person name="Richter M."/>
            <person name="Wegener G."/>
            <person name="Musat F."/>
        </authorList>
    </citation>
    <scope>NUCLEOTIDE SEQUENCE [LARGE SCALE GENOMIC DNA]</scope>
    <source>
        <strain evidence="7">BOX1</strain>
    </source>
</reference>
<dbReference type="STRING" id="1839936.SBU_001537"/>
<dbReference type="AlphaFoldDB" id="A0A1F2P2P6"/>
<evidence type="ECO:0000256" key="3">
    <source>
        <dbReference type="ARBA" id="ARBA00023125"/>
    </source>
</evidence>
<sequence length="238" mass="27291">MNLNDEKGTDPTVEAIVEMFPEDFLRNTARESGLVIRERKIDPVILFWVLTLGFGVRFLSTIRGLKRKYEEKAGVKLSISRFYDRFTPKMVDFLQRCVLHAIEFQAQQPGRVLGDKLNRFKDLVIQDSTIIRLHESLAPIWPAARSKRVAAGVKVSCVVSAIANSPKSVRIYPERTAEAKILRLGPWLKGCILLLDLGYFKYLFFDRIDRYGGYFVSRLKGNANPLIVAVNRKWEVTR</sequence>
<dbReference type="SUPFAM" id="SSF53098">
    <property type="entry name" value="Ribonuclease H-like"/>
    <property type="match status" value="1"/>
</dbReference>
<dbReference type="EMBL" id="LYOR01000011">
    <property type="protein sequence ID" value="OFV65507.1"/>
    <property type="molecule type" value="Genomic_DNA"/>
</dbReference>
<dbReference type="InterPro" id="IPR047952">
    <property type="entry name" value="Transpos_IS4"/>
</dbReference>
<evidence type="ECO:0000256" key="5">
    <source>
        <dbReference type="SAM" id="Phobius"/>
    </source>
</evidence>
<gene>
    <name evidence="7" type="ORF">SBU_001537</name>
</gene>
<keyword evidence="3" id="KW-0238">DNA-binding</keyword>
<evidence type="ECO:0000313" key="8">
    <source>
        <dbReference type="Proteomes" id="UP000185779"/>
    </source>
</evidence>
<evidence type="ECO:0000256" key="4">
    <source>
        <dbReference type="ARBA" id="ARBA00023172"/>
    </source>
</evidence>
<keyword evidence="4" id="KW-0233">DNA recombination</keyword>
<keyword evidence="2" id="KW-0815">Transposition</keyword>
<keyword evidence="5" id="KW-1133">Transmembrane helix</keyword>
<evidence type="ECO:0000256" key="1">
    <source>
        <dbReference type="ARBA" id="ARBA00010075"/>
    </source>
</evidence>
<feature type="transmembrane region" description="Helical" evidence="5">
    <location>
        <begin position="44"/>
        <end position="62"/>
    </location>
</feature>
<dbReference type="PANTHER" id="PTHR33258:SF1">
    <property type="entry name" value="TRANSPOSASE INSL FOR INSERTION SEQUENCE ELEMENT IS186A-RELATED"/>
    <property type="match status" value="1"/>
</dbReference>
<dbReference type="InterPro" id="IPR012337">
    <property type="entry name" value="RNaseH-like_sf"/>
</dbReference>
<dbReference type="PANTHER" id="PTHR33258">
    <property type="entry name" value="TRANSPOSASE INSL FOR INSERTION SEQUENCE ELEMENT IS186A-RELATED"/>
    <property type="match status" value="1"/>
</dbReference>
<name>A0A1F2P2P6_9EURY</name>
<dbReference type="NCBIfam" id="NF033592">
    <property type="entry name" value="transpos_IS4_1"/>
    <property type="match status" value="1"/>
</dbReference>
<dbReference type="Proteomes" id="UP000185779">
    <property type="component" value="Unassembled WGS sequence"/>
</dbReference>